<dbReference type="RefSeq" id="XP_062710762.1">
    <property type="nucleotide sequence ID" value="XM_062854778.1"/>
</dbReference>
<proteinExistence type="predicted"/>
<sequence>MACKLLKSLYGLKQSPRCWNEKFNSQMVKLGFCLLYLAVVAHPDIANTTAILGSKFCGPTQRDWTAAKRTLRYLKQTSDYYLVFGGDPSQQLNGYSDAAWAGDPEDRKSTSGMVFFFGGSAISRASRKQGSVTLSSMEAEYVALSEACQEAVWLRKLLSHLGQSQAQPTVIREDNHGCLSFVKC</sequence>
<protein>
    <recommendedName>
        <fullName evidence="3">Secreted protein</fullName>
    </recommendedName>
</protein>
<dbReference type="GeneID" id="134288864"/>
<dbReference type="PANTHER" id="PTHR11439">
    <property type="entry name" value="GAG-POL-RELATED RETROTRANSPOSON"/>
    <property type="match status" value="1"/>
</dbReference>
<evidence type="ECO:0008006" key="3">
    <source>
        <dbReference type="Google" id="ProtNLM"/>
    </source>
</evidence>
<reference evidence="1" key="2">
    <citation type="submission" date="2025-05" db="UniProtKB">
        <authorList>
            <consortium name="EnsemblMetazoa"/>
        </authorList>
    </citation>
    <scope>IDENTIFICATION</scope>
    <source>
        <strain evidence="1">Foshan</strain>
    </source>
</reference>
<accession>A0ABM2A1F5</accession>
<dbReference type="EnsemblMetazoa" id="AALFPA23_023581.R35075">
    <property type="protein sequence ID" value="AALFPA23_023581.P35075"/>
    <property type="gene ID" value="AALFPA23_023581"/>
</dbReference>
<dbReference type="Proteomes" id="UP000069940">
    <property type="component" value="Unassembled WGS sequence"/>
</dbReference>
<evidence type="ECO:0000313" key="2">
    <source>
        <dbReference type="Proteomes" id="UP000069940"/>
    </source>
</evidence>
<name>A0ABM2A1F5_AEDAL</name>
<evidence type="ECO:0000313" key="1">
    <source>
        <dbReference type="EnsemblMetazoa" id="AALFPA23_023581.P35075"/>
    </source>
</evidence>
<reference evidence="2" key="1">
    <citation type="journal article" date="2015" name="Proc. Natl. Acad. Sci. U.S.A.">
        <title>Genome sequence of the Asian Tiger mosquito, Aedes albopictus, reveals insights into its biology, genetics, and evolution.</title>
        <authorList>
            <person name="Chen X.G."/>
            <person name="Jiang X."/>
            <person name="Gu J."/>
            <person name="Xu M."/>
            <person name="Wu Y."/>
            <person name="Deng Y."/>
            <person name="Zhang C."/>
            <person name="Bonizzoni M."/>
            <person name="Dermauw W."/>
            <person name="Vontas J."/>
            <person name="Armbruster P."/>
            <person name="Huang X."/>
            <person name="Yang Y."/>
            <person name="Zhang H."/>
            <person name="He W."/>
            <person name="Peng H."/>
            <person name="Liu Y."/>
            <person name="Wu K."/>
            <person name="Chen J."/>
            <person name="Lirakis M."/>
            <person name="Topalis P."/>
            <person name="Van Leeuwen T."/>
            <person name="Hall A.B."/>
            <person name="Jiang X."/>
            <person name="Thorpe C."/>
            <person name="Mueller R.L."/>
            <person name="Sun C."/>
            <person name="Waterhouse R.M."/>
            <person name="Yan G."/>
            <person name="Tu Z.J."/>
            <person name="Fang X."/>
            <person name="James A.A."/>
        </authorList>
    </citation>
    <scope>NUCLEOTIDE SEQUENCE [LARGE SCALE GENOMIC DNA]</scope>
    <source>
        <strain evidence="2">Foshan</strain>
    </source>
</reference>
<dbReference type="CDD" id="cd09272">
    <property type="entry name" value="RNase_HI_RT_Ty1"/>
    <property type="match status" value="1"/>
</dbReference>
<keyword evidence="2" id="KW-1185">Reference proteome</keyword>
<dbReference type="PANTHER" id="PTHR11439:SF483">
    <property type="entry name" value="PEPTIDE SYNTHASE GLIP-LIKE, PUTATIVE (AFU_ORTHOLOGUE AFUA_3G12920)-RELATED"/>
    <property type="match status" value="1"/>
</dbReference>
<organism evidence="1 2">
    <name type="scientific">Aedes albopictus</name>
    <name type="common">Asian tiger mosquito</name>
    <name type="synonym">Stegomyia albopicta</name>
    <dbReference type="NCBI Taxonomy" id="7160"/>
    <lineage>
        <taxon>Eukaryota</taxon>
        <taxon>Metazoa</taxon>
        <taxon>Ecdysozoa</taxon>
        <taxon>Arthropoda</taxon>
        <taxon>Hexapoda</taxon>
        <taxon>Insecta</taxon>
        <taxon>Pterygota</taxon>
        <taxon>Neoptera</taxon>
        <taxon>Endopterygota</taxon>
        <taxon>Diptera</taxon>
        <taxon>Nematocera</taxon>
        <taxon>Culicoidea</taxon>
        <taxon>Culicidae</taxon>
        <taxon>Culicinae</taxon>
        <taxon>Aedini</taxon>
        <taxon>Aedes</taxon>
        <taxon>Stegomyia</taxon>
    </lineage>
</organism>